<dbReference type="PANTHER" id="PTHR43798:SF33">
    <property type="entry name" value="HYDROLASE, PUTATIVE (AFU_ORTHOLOGUE AFUA_2G14860)-RELATED"/>
    <property type="match status" value="1"/>
</dbReference>
<feature type="domain" description="AB hydrolase-1" evidence="1">
    <location>
        <begin position="33"/>
        <end position="276"/>
    </location>
</feature>
<dbReference type="Gene3D" id="3.40.50.1820">
    <property type="entry name" value="alpha/beta hydrolase"/>
    <property type="match status" value="1"/>
</dbReference>
<dbReference type="InterPro" id="IPR029058">
    <property type="entry name" value="AB_hydrolase_fold"/>
</dbReference>
<dbReference type="OrthoDB" id="8543939at2"/>
<dbReference type="InterPro" id="IPR000073">
    <property type="entry name" value="AB_hydrolase_1"/>
</dbReference>
<dbReference type="SUPFAM" id="SSF53474">
    <property type="entry name" value="alpha/beta-Hydrolases"/>
    <property type="match status" value="1"/>
</dbReference>
<dbReference type="GO" id="GO:0047372">
    <property type="term" value="F:monoacylglycerol lipase activity"/>
    <property type="evidence" value="ECO:0007669"/>
    <property type="project" value="TreeGrafter"/>
</dbReference>
<keyword evidence="2" id="KW-0378">Hydrolase</keyword>
<keyword evidence="3" id="KW-1185">Reference proteome</keyword>
<dbReference type="STRING" id="1777141.AWB80_08348"/>
<dbReference type="GO" id="GO:0016020">
    <property type="term" value="C:membrane"/>
    <property type="evidence" value="ECO:0007669"/>
    <property type="project" value="TreeGrafter"/>
</dbReference>
<proteinExistence type="predicted"/>
<dbReference type="EMBL" id="FCOE02000080">
    <property type="protein sequence ID" value="SAL02398.1"/>
    <property type="molecule type" value="Genomic_DNA"/>
</dbReference>
<reference evidence="2" key="1">
    <citation type="submission" date="2016-01" db="EMBL/GenBank/DDBJ databases">
        <authorList>
            <person name="Peeters C."/>
        </authorList>
    </citation>
    <scope>NUCLEOTIDE SEQUENCE [LARGE SCALE GENOMIC DNA]</scope>
    <source>
        <strain evidence="2">LMG 29323</strain>
    </source>
</reference>
<comment type="caution">
    <text evidence="2">The sequence shown here is derived from an EMBL/GenBank/DDBJ whole genome shotgun (WGS) entry which is preliminary data.</text>
</comment>
<accession>A0A158E6E3</accession>
<dbReference type="Pfam" id="PF12697">
    <property type="entry name" value="Abhydrolase_6"/>
    <property type="match status" value="1"/>
</dbReference>
<name>A0A158E6E3_9BURK</name>
<dbReference type="Proteomes" id="UP000054911">
    <property type="component" value="Unassembled WGS sequence"/>
</dbReference>
<dbReference type="PANTHER" id="PTHR43798">
    <property type="entry name" value="MONOACYLGLYCEROL LIPASE"/>
    <property type="match status" value="1"/>
</dbReference>
<protein>
    <submittedName>
        <fullName evidence="2">Alpha/beta hydrolase fold protein</fullName>
    </submittedName>
</protein>
<dbReference type="AlphaFoldDB" id="A0A158E6E3"/>
<evidence type="ECO:0000313" key="2">
    <source>
        <dbReference type="EMBL" id="SAL02398.1"/>
    </source>
</evidence>
<gene>
    <name evidence="2" type="ORF">AWB80_08348</name>
</gene>
<dbReference type="PRINTS" id="PR00111">
    <property type="entry name" value="ABHYDROLASE"/>
</dbReference>
<dbReference type="InterPro" id="IPR050266">
    <property type="entry name" value="AB_hydrolase_sf"/>
</dbReference>
<evidence type="ECO:0000313" key="3">
    <source>
        <dbReference type="Proteomes" id="UP000054911"/>
    </source>
</evidence>
<dbReference type="RefSeq" id="WP_087132094.1">
    <property type="nucleotide sequence ID" value="NZ_FCOE02000080.1"/>
</dbReference>
<sequence length="289" mass="31741">MQPQFKQVSVIGRGGFHKLAYAEWGPPTAEQTVVCVHGVSRTGRDFDTLAAALAAKGMRVIVPDLPGRGRSEWLASPGHYTDRAYVRAMSTLIARLDVEQVDWVGTSLGGHIGMLMASEPRTPVRRLVLNDFGARVSAAALRRIGSYLTRSWRFASVDEVEAHLRDVHAPFGKLNDAQWRHLAQHSAVSDGAGGFRFHFDPGIGMRFAIPILLDVILWHVWDKIDCPVLILRGEDSDLLARSTVETMLKRGPAAADGRVIAFEFPDCGHAPALMDEAQIAVIKNYLLAD</sequence>
<evidence type="ECO:0000259" key="1">
    <source>
        <dbReference type="Pfam" id="PF12697"/>
    </source>
</evidence>
<organism evidence="2 3">
    <name type="scientific">Caballeronia pedi</name>
    <dbReference type="NCBI Taxonomy" id="1777141"/>
    <lineage>
        <taxon>Bacteria</taxon>
        <taxon>Pseudomonadati</taxon>
        <taxon>Pseudomonadota</taxon>
        <taxon>Betaproteobacteria</taxon>
        <taxon>Burkholderiales</taxon>
        <taxon>Burkholderiaceae</taxon>
        <taxon>Caballeronia</taxon>
    </lineage>
</organism>
<dbReference type="GO" id="GO:0046464">
    <property type="term" value="P:acylglycerol catabolic process"/>
    <property type="evidence" value="ECO:0007669"/>
    <property type="project" value="TreeGrafter"/>
</dbReference>